<dbReference type="EMBL" id="SRYV01000005">
    <property type="protein sequence ID" value="TGY16307.1"/>
    <property type="molecule type" value="Genomic_DNA"/>
</dbReference>
<protein>
    <recommendedName>
        <fullName evidence="3">Tetratricopeptide repeat protein</fullName>
    </recommendedName>
</protein>
<organism evidence="1 2">
    <name type="scientific">Lactobacillus intestinalis</name>
    <dbReference type="NCBI Taxonomy" id="151781"/>
    <lineage>
        <taxon>Bacteria</taxon>
        <taxon>Bacillati</taxon>
        <taxon>Bacillota</taxon>
        <taxon>Bacilli</taxon>
        <taxon>Lactobacillales</taxon>
        <taxon>Lactobacillaceae</taxon>
        <taxon>Lactobacillus</taxon>
    </lineage>
</organism>
<dbReference type="Gene3D" id="1.25.40.10">
    <property type="entry name" value="Tetratricopeptide repeat domain"/>
    <property type="match status" value="1"/>
</dbReference>
<dbReference type="InterPro" id="IPR011990">
    <property type="entry name" value="TPR-like_helical_dom_sf"/>
</dbReference>
<gene>
    <name evidence="1" type="ORF">E5351_03835</name>
</gene>
<evidence type="ECO:0000313" key="1">
    <source>
        <dbReference type="EMBL" id="TGY16307.1"/>
    </source>
</evidence>
<sequence length="384" mass="43806">MYLENFVEEVLSIPNIDKKLNSTFLERLSVSKKLLEGTSVEERSSRSPFFLNDLGVRYTVSPKEFTKWSIKDLDVDFPSTSNLEKDLEEANINLLPYVMDSSALLTGDFETIFKVVSKRESEILKFGSYNALIYSGTVAASQNSKLAYVFFSEAINRARKDNDINHVITAYHRLIITKLKRFHDLKEAQELLDELVSREIPKSSDKDLYMALYDNMLGLAIVMEPNDFSIISAKSMLINATRRINEYVAQCTDKNKKSQAERYKGQVGINLVQLELENNHYNEANRIALSNLEHVKKYSKGYAAEAYSVLAYTQFMLGEYQEALHTSQLATNAHVEVGNYDGVQASREMLINCYMKLGMKVKAKEQAQLILDKSFQHESIESKN</sequence>
<dbReference type="AlphaFoldDB" id="A0A4S2BMQ9"/>
<proteinExistence type="predicted"/>
<name>A0A4S2BMQ9_9LACO</name>
<accession>A0A4S2BMQ9</accession>
<evidence type="ECO:0000313" key="2">
    <source>
        <dbReference type="Proteomes" id="UP000309117"/>
    </source>
</evidence>
<reference evidence="1 2" key="1">
    <citation type="submission" date="2019-04" db="EMBL/GenBank/DDBJ databases">
        <title>Microbes associate with the intestines of laboratory mice.</title>
        <authorList>
            <person name="Navarre W."/>
            <person name="Wong E."/>
            <person name="Huang K."/>
            <person name="Tropini C."/>
            <person name="Ng K."/>
            <person name="Yu B."/>
        </authorList>
    </citation>
    <scope>NUCLEOTIDE SEQUENCE [LARGE SCALE GENOMIC DNA]</scope>
    <source>
        <strain evidence="1 2">NM61_E11</strain>
    </source>
</reference>
<dbReference type="Proteomes" id="UP000309117">
    <property type="component" value="Unassembled WGS sequence"/>
</dbReference>
<comment type="caution">
    <text evidence="1">The sequence shown here is derived from an EMBL/GenBank/DDBJ whole genome shotgun (WGS) entry which is preliminary data.</text>
</comment>
<evidence type="ECO:0008006" key="3">
    <source>
        <dbReference type="Google" id="ProtNLM"/>
    </source>
</evidence>
<dbReference type="RefSeq" id="WP_135960452.1">
    <property type="nucleotide sequence ID" value="NZ_CAPHLC010000010.1"/>
</dbReference>
<dbReference type="SUPFAM" id="SSF48452">
    <property type="entry name" value="TPR-like"/>
    <property type="match status" value="1"/>
</dbReference>